<evidence type="ECO:0000313" key="2">
    <source>
        <dbReference type="EMBL" id="ACL77472.1"/>
    </source>
</evidence>
<dbReference type="STRING" id="394503.Ccel_3182"/>
<name>B8I0E6_RUMCH</name>
<feature type="signal peptide" evidence="1">
    <location>
        <begin position="1"/>
        <end position="26"/>
    </location>
</feature>
<dbReference type="InterPro" id="IPR038765">
    <property type="entry name" value="Papain-like_cys_pep_sf"/>
</dbReference>
<feature type="chain" id="PRO_5002871215" evidence="1">
    <location>
        <begin position="27"/>
        <end position="236"/>
    </location>
</feature>
<organism evidence="2 3">
    <name type="scientific">Ruminiclostridium cellulolyticum (strain ATCC 35319 / DSM 5812 / JCM 6584 / H10)</name>
    <name type="common">Clostridium cellulolyticum</name>
    <dbReference type="NCBI Taxonomy" id="394503"/>
    <lineage>
        <taxon>Bacteria</taxon>
        <taxon>Bacillati</taxon>
        <taxon>Bacillota</taxon>
        <taxon>Clostridia</taxon>
        <taxon>Eubacteriales</taxon>
        <taxon>Oscillospiraceae</taxon>
        <taxon>Ruminiclostridium</taxon>
    </lineage>
</organism>
<gene>
    <name evidence="2" type="ordered locus">Ccel_3182</name>
</gene>
<dbReference type="KEGG" id="cce:Ccel_3182"/>
<dbReference type="SUPFAM" id="SSF54001">
    <property type="entry name" value="Cysteine proteinases"/>
    <property type="match status" value="1"/>
</dbReference>
<dbReference type="HOGENOM" id="CLU_097084_0_0_9"/>
<dbReference type="EMBL" id="CP001348">
    <property type="protein sequence ID" value="ACL77472.1"/>
    <property type="molecule type" value="Genomic_DNA"/>
</dbReference>
<evidence type="ECO:0000313" key="3">
    <source>
        <dbReference type="Proteomes" id="UP000001349"/>
    </source>
</evidence>
<keyword evidence="1" id="KW-0732">Signal</keyword>
<proteinExistence type="predicted"/>
<dbReference type="RefSeq" id="WP_015926530.1">
    <property type="nucleotide sequence ID" value="NC_011898.1"/>
</dbReference>
<dbReference type="Proteomes" id="UP000001349">
    <property type="component" value="Chromosome"/>
</dbReference>
<dbReference type="InterPro" id="IPR024453">
    <property type="entry name" value="Peptidase_C92"/>
</dbReference>
<dbReference type="Gene3D" id="3.90.1720.10">
    <property type="entry name" value="endopeptidase domain like (from Nostoc punctiforme)"/>
    <property type="match status" value="1"/>
</dbReference>
<dbReference type="eggNOG" id="COG3863">
    <property type="taxonomic scope" value="Bacteria"/>
</dbReference>
<evidence type="ECO:0000256" key="1">
    <source>
        <dbReference type="SAM" id="SignalP"/>
    </source>
</evidence>
<protein>
    <submittedName>
        <fullName evidence="2">Uncharacterized protein</fullName>
    </submittedName>
</protein>
<accession>B8I0E6</accession>
<dbReference type="OrthoDB" id="1708048at2"/>
<dbReference type="Pfam" id="PF05708">
    <property type="entry name" value="Peptidase_C92"/>
    <property type="match status" value="1"/>
</dbReference>
<sequence precursor="true">MKKKLFSSLLCAALIFANVIGSNVYAFDLKADSGLQSYISRPNADTKDAEAIYKEIIDTLSFQVYIEKNWNNLSVEKDMDLYNSTDKWVGKPGDILITVFDKNNSDINAITMGSLTTHAAFVDSDPTKVLELFQDGIAKRENDWRTRYKKILIVRPKVDPKIISDAIAYGYTKIGTPFSYFTNMFQKTKIDKYYCSQFVWDCYLKSGVDLDGNGGKAVFPYDFLRSDKVSIVYKQG</sequence>
<keyword evidence="3" id="KW-1185">Reference proteome</keyword>
<dbReference type="AlphaFoldDB" id="B8I0E6"/>
<reference evidence="2 3" key="1">
    <citation type="submission" date="2009-01" db="EMBL/GenBank/DDBJ databases">
        <title>Complete sequence of Clostridium cellulolyticum H10.</title>
        <authorList>
            <consortium name="US DOE Joint Genome Institute"/>
            <person name="Lucas S."/>
            <person name="Copeland A."/>
            <person name="Lapidus A."/>
            <person name="Glavina del Rio T."/>
            <person name="Dalin E."/>
            <person name="Tice H."/>
            <person name="Bruce D."/>
            <person name="Goodwin L."/>
            <person name="Pitluck S."/>
            <person name="Chertkov O."/>
            <person name="Saunders E."/>
            <person name="Brettin T."/>
            <person name="Detter J.C."/>
            <person name="Han C."/>
            <person name="Larimer F."/>
            <person name="Land M."/>
            <person name="Hauser L."/>
            <person name="Kyrpides N."/>
            <person name="Ivanova N."/>
            <person name="Zhou J."/>
            <person name="Richardson P."/>
        </authorList>
    </citation>
    <scope>NUCLEOTIDE SEQUENCE [LARGE SCALE GENOMIC DNA]</scope>
    <source>
        <strain evidence="3">ATCC 35319 / DSM 5812 / JCM 6584 / H10</strain>
    </source>
</reference>